<reference evidence="2 3" key="1">
    <citation type="journal article" date="2010" name="Cell">
        <title>The genome of Naegleria gruberi illuminates early eukaryotic versatility.</title>
        <authorList>
            <person name="Fritz-Laylin L.K."/>
            <person name="Prochnik S.E."/>
            <person name="Ginger M.L."/>
            <person name="Dacks J.B."/>
            <person name="Carpenter M.L."/>
            <person name="Field M.C."/>
            <person name="Kuo A."/>
            <person name="Paredez A."/>
            <person name="Chapman J."/>
            <person name="Pham J."/>
            <person name="Shu S."/>
            <person name="Neupane R."/>
            <person name="Cipriano M."/>
            <person name="Mancuso J."/>
            <person name="Tu H."/>
            <person name="Salamov A."/>
            <person name="Lindquist E."/>
            <person name="Shapiro H."/>
            <person name="Lucas S."/>
            <person name="Grigoriev I.V."/>
            <person name="Cande W.Z."/>
            <person name="Fulton C."/>
            <person name="Rokhsar D.S."/>
            <person name="Dawson S.C."/>
        </authorList>
    </citation>
    <scope>NUCLEOTIDE SEQUENCE [LARGE SCALE GENOMIC DNA]</scope>
    <source>
        <strain evidence="2 3">NEG-M</strain>
    </source>
</reference>
<dbReference type="KEGG" id="ngr:NAEGRDRAFT_80922"/>
<keyword evidence="3" id="KW-1185">Reference proteome</keyword>
<evidence type="ECO:0000313" key="2">
    <source>
        <dbReference type="EMBL" id="EFC40808.1"/>
    </source>
</evidence>
<dbReference type="InterPro" id="IPR019039">
    <property type="entry name" value="T4-Rnl1-like_N"/>
</dbReference>
<dbReference type="InterPro" id="IPR021686">
    <property type="entry name" value="DUF3268"/>
</dbReference>
<name>D2VR12_NAEGR</name>
<dbReference type="GeneID" id="8864478"/>
<dbReference type="EMBL" id="GG738890">
    <property type="protein sequence ID" value="EFC40808.1"/>
    <property type="molecule type" value="Genomic_DNA"/>
</dbReference>
<proteinExistence type="predicted"/>
<accession>D2VR12</accession>
<protein>
    <recommendedName>
        <fullName evidence="1">T4 RNA ligase 1-like N-terminal domain-containing protein</fullName>
    </recommendedName>
</protein>
<dbReference type="VEuPathDB" id="AmoebaDB:NAEGRDRAFT_80922"/>
<dbReference type="Pfam" id="PF09511">
    <property type="entry name" value="RNA_lig_T4_1"/>
    <property type="match status" value="1"/>
</dbReference>
<feature type="domain" description="T4 RNA ligase 1-like N-terminal" evidence="1">
    <location>
        <begin position="55"/>
        <end position="299"/>
    </location>
</feature>
<dbReference type="OrthoDB" id="10257568at2759"/>
<gene>
    <name evidence="2" type="ORF">NAEGRDRAFT_80922</name>
</gene>
<dbReference type="AlphaFoldDB" id="D2VR12"/>
<sequence>MQTQQFLQQKGQSITTLHEKYKIRSSTHPDQTSFPLIVLNYDNIQSPRDEQIVNECRGLVLELNSWKIVARGMTRFFNQHHSYSSSPNIRGLNDDRELVFLEQDQSPSLEKSKLFDYSNFSLETKEDGTFLLMFCYEGEWMIATRHNFCEDYLAIGSETQKTYRELFVEICGGVELNEIGKDLDPSLTYCLEMCSSQNEIVQIYQNPVIYLLTIVETQSGKELSRDQVDKICLKLRKRAELKNWKRPKRFENFSSLEQALKHLDTFISTHENVEARLRIEGFIMRDTNNQRLKLKNPFYLLIHKMKYRGWIQATPKFLIPFVVHFEDYKKSSNSDKPFIISVLSKYYECEYEMKELEVRYQYCKNILQKEIVQLESLWSTCSKMNEQEFETFQNDPSVKNRSRLFDLIKVLKNSTCSEKPTLSQLLKNNSTYIVAQLFSGQSQQEAFESAVLSSRASKHSENYCQPAKKLKVTEPNNGLAKTKPFLDKKTNQYKVQCYCGKAMVLKRLKRDLVQYRKCHCGKCFDIHTYKVGTLLYQCTSYPKCLLNHEAHQRDEMFSDEKIQYYKGQPLGIPSSELCKIYRLQIHEIMSILMKKNNWKKSQCYQLIAEWLKVEKSQAHVALFSIETCLFVISKFIDNYNIYN</sequence>
<dbReference type="RefSeq" id="XP_002673552.1">
    <property type="nucleotide sequence ID" value="XM_002673506.1"/>
</dbReference>
<dbReference type="InParanoid" id="D2VR12"/>
<dbReference type="Gene3D" id="3.30.470.30">
    <property type="entry name" value="DNA ligase/mRNA capping enzyme"/>
    <property type="match status" value="1"/>
</dbReference>
<dbReference type="Proteomes" id="UP000006671">
    <property type="component" value="Unassembled WGS sequence"/>
</dbReference>
<evidence type="ECO:0000313" key="3">
    <source>
        <dbReference type="Proteomes" id="UP000006671"/>
    </source>
</evidence>
<dbReference type="OMA" id="RHNFCED"/>
<organism evidence="3">
    <name type="scientific">Naegleria gruberi</name>
    <name type="common">Amoeba</name>
    <dbReference type="NCBI Taxonomy" id="5762"/>
    <lineage>
        <taxon>Eukaryota</taxon>
        <taxon>Discoba</taxon>
        <taxon>Heterolobosea</taxon>
        <taxon>Tetramitia</taxon>
        <taxon>Eutetramitia</taxon>
        <taxon>Vahlkampfiidae</taxon>
        <taxon>Naegleria</taxon>
    </lineage>
</organism>
<dbReference type="Pfam" id="PF11672">
    <property type="entry name" value="DUF3268"/>
    <property type="match status" value="1"/>
</dbReference>
<evidence type="ECO:0000259" key="1">
    <source>
        <dbReference type="Pfam" id="PF09511"/>
    </source>
</evidence>